<dbReference type="GO" id="GO:0030117">
    <property type="term" value="C:membrane coat"/>
    <property type="evidence" value="ECO:0007669"/>
    <property type="project" value="InterPro"/>
</dbReference>
<evidence type="ECO:0000313" key="8">
    <source>
        <dbReference type="EMBL" id="ODQ69701.1"/>
    </source>
</evidence>
<organism evidence="8 9">
    <name type="scientific">Lipomyces starkeyi NRRL Y-11557</name>
    <dbReference type="NCBI Taxonomy" id="675824"/>
    <lineage>
        <taxon>Eukaryota</taxon>
        <taxon>Fungi</taxon>
        <taxon>Dikarya</taxon>
        <taxon>Ascomycota</taxon>
        <taxon>Saccharomycotina</taxon>
        <taxon>Lipomycetes</taxon>
        <taxon>Lipomycetales</taxon>
        <taxon>Lipomycetaceae</taxon>
        <taxon>Lipomyces</taxon>
    </lineage>
</organism>
<dbReference type="InterPro" id="IPR000804">
    <property type="entry name" value="Clathrin_sm-chain_CS"/>
</dbReference>
<proteinExistence type="inferred from homology"/>
<evidence type="ECO:0000256" key="5">
    <source>
        <dbReference type="ARBA" id="ARBA00023136"/>
    </source>
</evidence>
<keyword evidence="9" id="KW-1185">Reference proteome</keyword>
<dbReference type="GO" id="GO:0006896">
    <property type="term" value="P:Golgi to vacuole transport"/>
    <property type="evidence" value="ECO:0007669"/>
    <property type="project" value="UniProtKB-ARBA"/>
</dbReference>
<dbReference type="GO" id="GO:0012505">
    <property type="term" value="C:endomembrane system"/>
    <property type="evidence" value="ECO:0007669"/>
    <property type="project" value="UniProtKB-SubCell"/>
</dbReference>
<dbReference type="STRING" id="675824.A0A1E3PWC2"/>
<evidence type="ECO:0000256" key="3">
    <source>
        <dbReference type="ARBA" id="ARBA00022448"/>
    </source>
</evidence>
<dbReference type="InterPro" id="IPR011012">
    <property type="entry name" value="Longin-like_dom_sf"/>
</dbReference>
<dbReference type="GO" id="GO:0006886">
    <property type="term" value="P:intracellular protein transport"/>
    <property type="evidence" value="ECO:0007669"/>
    <property type="project" value="UniProtKB-UniRule"/>
</dbReference>
<accession>A0A1E3PWC2</accession>
<evidence type="ECO:0000313" key="9">
    <source>
        <dbReference type="Proteomes" id="UP000094385"/>
    </source>
</evidence>
<dbReference type="Proteomes" id="UP000094385">
    <property type="component" value="Unassembled WGS sequence"/>
</dbReference>
<evidence type="ECO:0000256" key="1">
    <source>
        <dbReference type="ARBA" id="ARBA00004308"/>
    </source>
</evidence>
<sequence>MINAVLIFNNFGLPRLTKFYTPVDLQTQQLLLSQLFQLLSTRPSTQCNFLTPPPLLSSELDDIRVIYRHYATLYFVFVVDEQESELGILDLIQVFVESLDRCFDNVCELDLVFGWDVLHVVLNEIVQGGMVVETNINDIVGAVDEIGKLHGNKKGVIASSTLSLSGTTSTLSAIARETRAAWSNR</sequence>
<evidence type="ECO:0000256" key="6">
    <source>
        <dbReference type="PIRNR" id="PIRNR015588"/>
    </source>
</evidence>
<protein>
    <recommendedName>
        <fullName evidence="6">AP complex subunit sigma</fullName>
    </recommendedName>
</protein>
<evidence type="ECO:0000259" key="7">
    <source>
        <dbReference type="Pfam" id="PF01217"/>
    </source>
</evidence>
<dbReference type="PANTHER" id="PTHR11753">
    <property type="entry name" value="ADAPTOR COMPLEXES SMALL SUBUNIT FAMILY"/>
    <property type="match status" value="1"/>
</dbReference>
<feature type="domain" description="AP complex mu/sigma subunit" evidence="7">
    <location>
        <begin position="1"/>
        <end position="148"/>
    </location>
</feature>
<dbReference type="AlphaFoldDB" id="A0A1E3PWC2"/>
<dbReference type="EMBL" id="KV454302">
    <property type="protein sequence ID" value="ODQ69701.1"/>
    <property type="molecule type" value="Genomic_DNA"/>
</dbReference>
<keyword evidence="3 6" id="KW-0813">Transport</keyword>
<dbReference type="SUPFAM" id="SSF64356">
    <property type="entry name" value="SNARE-like"/>
    <property type="match status" value="1"/>
</dbReference>
<keyword evidence="4 6" id="KW-0653">Protein transport</keyword>
<reference evidence="8 9" key="1">
    <citation type="journal article" date="2016" name="Proc. Natl. Acad. Sci. U.S.A.">
        <title>Comparative genomics of biotechnologically important yeasts.</title>
        <authorList>
            <person name="Riley R."/>
            <person name="Haridas S."/>
            <person name="Wolfe K.H."/>
            <person name="Lopes M.R."/>
            <person name="Hittinger C.T."/>
            <person name="Goeker M."/>
            <person name="Salamov A.A."/>
            <person name="Wisecaver J.H."/>
            <person name="Long T.M."/>
            <person name="Calvey C.H."/>
            <person name="Aerts A.L."/>
            <person name="Barry K.W."/>
            <person name="Choi C."/>
            <person name="Clum A."/>
            <person name="Coughlan A.Y."/>
            <person name="Deshpande S."/>
            <person name="Douglass A.P."/>
            <person name="Hanson S.J."/>
            <person name="Klenk H.-P."/>
            <person name="LaButti K.M."/>
            <person name="Lapidus A."/>
            <person name="Lindquist E.A."/>
            <person name="Lipzen A.M."/>
            <person name="Meier-Kolthoff J.P."/>
            <person name="Ohm R.A."/>
            <person name="Otillar R.P."/>
            <person name="Pangilinan J.L."/>
            <person name="Peng Y."/>
            <person name="Rokas A."/>
            <person name="Rosa C.A."/>
            <person name="Scheuner C."/>
            <person name="Sibirny A.A."/>
            <person name="Slot J.C."/>
            <person name="Stielow J.B."/>
            <person name="Sun H."/>
            <person name="Kurtzman C.P."/>
            <person name="Blackwell M."/>
            <person name="Grigoriev I.V."/>
            <person name="Jeffries T.W."/>
        </authorList>
    </citation>
    <scope>NUCLEOTIDE SEQUENCE [LARGE SCALE GENOMIC DNA]</scope>
    <source>
        <strain evidence="8 9">NRRL Y-11557</strain>
    </source>
</reference>
<keyword evidence="5 6" id="KW-0472">Membrane</keyword>
<evidence type="ECO:0000256" key="2">
    <source>
        <dbReference type="ARBA" id="ARBA00006972"/>
    </source>
</evidence>
<dbReference type="PROSITE" id="PS00989">
    <property type="entry name" value="CLAT_ADAPTOR_S"/>
    <property type="match status" value="1"/>
</dbReference>
<dbReference type="OrthoDB" id="10261046at2759"/>
<comment type="subcellular location">
    <subcellularLocation>
        <location evidence="1">Endomembrane system</location>
    </subcellularLocation>
</comment>
<dbReference type="FunFam" id="3.30.450.60:FF:000001">
    <property type="entry name" value="AP complex subunit sigma"/>
    <property type="match status" value="1"/>
</dbReference>
<dbReference type="PIRSF" id="PIRSF015588">
    <property type="entry name" value="AP_complex_sigma"/>
    <property type="match status" value="1"/>
</dbReference>
<dbReference type="InterPro" id="IPR016635">
    <property type="entry name" value="AP_complex_ssu"/>
</dbReference>
<dbReference type="Gene3D" id="3.30.450.60">
    <property type="match status" value="1"/>
</dbReference>
<name>A0A1E3PWC2_LIPST</name>
<dbReference type="InterPro" id="IPR022775">
    <property type="entry name" value="AP_mu_sigma_su"/>
</dbReference>
<gene>
    <name evidence="8" type="ORF">LIPSTDRAFT_6375</name>
</gene>
<dbReference type="Pfam" id="PF01217">
    <property type="entry name" value="Clat_adaptor_s"/>
    <property type="match status" value="1"/>
</dbReference>
<evidence type="ECO:0000256" key="4">
    <source>
        <dbReference type="ARBA" id="ARBA00022927"/>
    </source>
</evidence>
<comment type="similarity">
    <text evidence="2 6">Belongs to the adaptor complexes small subunit family.</text>
</comment>